<name>A0ABD0K1D6_9CAEN</name>
<accession>A0ABD0K1D6</accession>
<comment type="caution">
    <text evidence="1">The sequence shown here is derived from an EMBL/GenBank/DDBJ whole genome shotgun (WGS) entry which is preliminary data.</text>
</comment>
<proteinExistence type="predicted"/>
<dbReference type="EMBL" id="JACVVK020000272">
    <property type="protein sequence ID" value="KAK7480854.1"/>
    <property type="molecule type" value="Genomic_DNA"/>
</dbReference>
<dbReference type="Proteomes" id="UP001519460">
    <property type="component" value="Unassembled WGS sequence"/>
</dbReference>
<protein>
    <submittedName>
        <fullName evidence="1">Uncharacterized protein</fullName>
    </submittedName>
</protein>
<reference evidence="1 2" key="1">
    <citation type="journal article" date="2023" name="Sci. Data">
        <title>Genome assembly of the Korean intertidal mud-creeper Batillaria attramentaria.</title>
        <authorList>
            <person name="Patra A.K."/>
            <person name="Ho P.T."/>
            <person name="Jun S."/>
            <person name="Lee S.J."/>
            <person name="Kim Y."/>
            <person name="Won Y.J."/>
        </authorList>
    </citation>
    <scope>NUCLEOTIDE SEQUENCE [LARGE SCALE GENOMIC DNA]</scope>
    <source>
        <strain evidence="1">Wonlab-2016</strain>
    </source>
</reference>
<sequence length="94" mass="10486">MRVHDSPEETIKTKPRSFEILRSNSWRPHTDSHTQASKVTGGATQSALLYTVHTSSPYTNASNRFAFCSASNGKTAGKKQVFCPSQRWFPRRAG</sequence>
<dbReference type="AlphaFoldDB" id="A0ABD0K1D6"/>
<keyword evidence="2" id="KW-1185">Reference proteome</keyword>
<evidence type="ECO:0000313" key="2">
    <source>
        <dbReference type="Proteomes" id="UP001519460"/>
    </source>
</evidence>
<gene>
    <name evidence="1" type="ORF">BaRGS_00027855</name>
</gene>
<organism evidence="1 2">
    <name type="scientific">Batillaria attramentaria</name>
    <dbReference type="NCBI Taxonomy" id="370345"/>
    <lineage>
        <taxon>Eukaryota</taxon>
        <taxon>Metazoa</taxon>
        <taxon>Spiralia</taxon>
        <taxon>Lophotrochozoa</taxon>
        <taxon>Mollusca</taxon>
        <taxon>Gastropoda</taxon>
        <taxon>Caenogastropoda</taxon>
        <taxon>Sorbeoconcha</taxon>
        <taxon>Cerithioidea</taxon>
        <taxon>Batillariidae</taxon>
        <taxon>Batillaria</taxon>
    </lineage>
</organism>
<evidence type="ECO:0000313" key="1">
    <source>
        <dbReference type="EMBL" id="KAK7480854.1"/>
    </source>
</evidence>